<gene>
    <name evidence="2" type="ORF">ONB1V03_LOCUS16219</name>
</gene>
<name>A0A7R9MG73_9ACAR</name>
<evidence type="ECO:0000313" key="3">
    <source>
        <dbReference type="Proteomes" id="UP000728032"/>
    </source>
</evidence>
<evidence type="ECO:0000259" key="1">
    <source>
        <dbReference type="Pfam" id="PF04083"/>
    </source>
</evidence>
<reference evidence="2" key="1">
    <citation type="submission" date="2020-11" db="EMBL/GenBank/DDBJ databases">
        <authorList>
            <person name="Tran Van P."/>
        </authorList>
    </citation>
    <scope>NUCLEOTIDE SEQUENCE</scope>
</reference>
<protein>
    <recommendedName>
        <fullName evidence="1">Partial AB-hydrolase lipase domain-containing protein</fullName>
    </recommendedName>
</protein>
<evidence type="ECO:0000313" key="2">
    <source>
        <dbReference type="EMBL" id="CAD7659624.1"/>
    </source>
</evidence>
<dbReference type="EMBL" id="CAJPVJ010017898">
    <property type="protein sequence ID" value="CAG2176786.1"/>
    <property type="molecule type" value="Genomic_DNA"/>
</dbReference>
<dbReference type="AlphaFoldDB" id="A0A7R9MG73"/>
<proteinExistence type="predicted"/>
<dbReference type="OrthoDB" id="6434424at2759"/>
<dbReference type="PANTHER" id="PTHR11005">
    <property type="entry name" value="LYSOSOMAL ACID LIPASE-RELATED"/>
    <property type="match status" value="1"/>
</dbReference>
<dbReference type="Gene3D" id="3.40.50.1820">
    <property type="entry name" value="alpha/beta hydrolase"/>
    <property type="match status" value="1"/>
</dbReference>
<sequence length="167" mass="19563">MHSIWNYARNLVNYNQDIDRNTAQIIRSRGFRAENHYVTTYDGYILTVTRIINPYVTDRSELKPIILQHCFQCNANLWLINSMGRLTDDGQWVEDNNDGPVGNTLGFVLAVNGYDVWLANMRGTLYSLNHMKYNIKDPRYWKFSIDEIVDYDLPAIISYIQLKTEKC</sequence>
<feature type="domain" description="Partial AB-hydrolase lipase" evidence="1">
    <location>
        <begin position="22"/>
        <end position="81"/>
    </location>
</feature>
<dbReference type="GO" id="GO:0006629">
    <property type="term" value="P:lipid metabolic process"/>
    <property type="evidence" value="ECO:0007669"/>
    <property type="project" value="InterPro"/>
</dbReference>
<dbReference type="Pfam" id="PF04083">
    <property type="entry name" value="Abhydro_lipase"/>
    <property type="match status" value="1"/>
</dbReference>
<dbReference type="InterPro" id="IPR006693">
    <property type="entry name" value="AB_hydrolase_lipase"/>
</dbReference>
<accession>A0A7R9MG73</accession>
<dbReference type="EMBL" id="OC932723">
    <property type="protein sequence ID" value="CAD7659624.1"/>
    <property type="molecule type" value="Genomic_DNA"/>
</dbReference>
<dbReference type="SUPFAM" id="SSF53474">
    <property type="entry name" value="alpha/beta-Hydrolases"/>
    <property type="match status" value="1"/>
</dbReference>
<dbReference type="InterPro" id="IPR029058">
    <property type="entry name" value="AB_hydrolase_fold"/>
</dbReference>
<keyword evidence="3" id="KW-1185">Reference proteome</keyword>
<dbReference type="Proteomes" id="UP000728032">
    <property type="component" value="Unassembled WGS sequence"/>
</dbReference>
<organism evidence="2">
    <name type="scientific">Oppiella nova</name>
    <dbReference type="NCBI Taxonomy" id="334625"/>
    <lineage>
        <taxon>Eukaryota</taxon>
        <taxon>Metazoa</taxon>
        <taxon>Ecdysozoa</taxon>
        <taxon>Arthropoda</taxon>
        <taxon>Chelicerata</taxon>
        <taxon>Arachnida</taxon>
        <taxon>Acari</taxon>
        <taxon>Acariformes</taxon>
        <taxon>Sarcoptiformes</taxon>
        <taxon>Oribatida</taxon>
        <taxon>Brachypylina</taxon>
        <taxon>Oppioidea</taxon>
        <taxon>Oppiidae</taxon>
        <taxon>Oppiella</taxon>
    </lineage>
</organism>